<dbReference type="EMBL" id="JBJDPD010000001">
    <property type="protein sequence ID" value="MFK3999996.1"/>
    <property type="molecule type" value="Genomic_DNA"/>
</dbReference>
<dbReference type="InterPro" id="IPR014436">
    <property type="entry name" value="Extradiol_dOase_DODA"/>
</dbReference>
<dbReference type="RefSeq" id="WP_404671751.1">
    <property type="nucleotide sequence ID" value="NZ_JBJDPD010000001.1"/>
</dbReference>
<feature type="domain" description="Extradiol ring-cleavage dioxygenase class III enzyme subunit B" evidence="6">
    <location>
        <begin position="29"/>
        <end position="279"/>
    </location>
</feature>
<keyword evidence="4" id="KW-0862">Zinc</keyword>
<evidence type="ECO:0000256" key="3">
    <source>
        <dbReference type="ARBA" id="ARBA00022723"/>
    </source>
</evidence>
<gene>
    <name evidence="7" type="ORF">ACI2I3_01420</name>
</gene>
<dbReference type="GO" id="GO:0051213">
    <property type="term" value="F:dioxygenase activity"/>
    <property type="evidence" value="ECO:0007669"/>
    <property type="project" value="UniProtKB-KW"/>
</dbReference>
<comment type="caution">
    <text evidence="7">The sequence shown here is derived from an EMBL/GenBank/DDBJ whole genome shotgun (WGS) entry which is preliminary data.</text>
</comment>
<keyword evidence="7" id="KW-0223">Dioxygenase</keyword>
<name>A0ABW8L517_9GAMM</name>
<dbReference type="PANTHER" id="PTHR30096">
    <property type="entry name" value="4,5-DOPA DIOXYGENASE EXTRADIOL-LIKE PROTEIN"/>
    <property type="match status" value="1"/>
</dbReference>
<dbReference type="Proteomes" id="UP001620234">
    <property type="component" value="Unassembled WGS sequence"/>
</dbReference>
<dbReference type="EC" id="1.13.-.-" evidence="7"/>
<dbReference type="InterPro" id="IPR004183">
    <property type="entry name" value="Xdiol_dOase_suB"/>
</dbReference>
<evidence type="ECO:0000259" key="6">
    <source>
        <dbReference type="Pfam" id="PF02900"/>
    </source>
</evidence>
<keyword evidence="5 7" id="KW-0560">Oxidoreductase</keyword>
<organism evidence="7 8">
    <name type="scientific">Psychrobacter namhaensis</name>
    <dbReference type="NCBI Taxonomy" id="292734"/>
    <lineage>
        <taxon>Bacteria</taxon>
        <taxon>Pseudomonadati</taxon>
        <taxon>Pseudomonadota</taxon>
        <taxon>Gammaproteobacteria</taxon>
        <taxon>Moraxellales</taxon>
        <taxon>Moraxellaceae</taxon>
        <taxon>Psychrobacter</taxon>
    </lineage>
</organism>
<dbReference type="Gene3D" id="3.40.830.10">
    <property type="entry name" value="LigB-like"/>
    <property type="match status" value="1"/>
</dbReference>
<proteinExistence type="inferred from homology"/>
<sequence length="288" mass="31592">MSNEFTSNKIGETAMPVPLSADSVTQPVLFIPHGAGPCFFMDWQPADTWDKMAAFLKSISSRLPQRPTAILMVSGHWQTPEFSVTAGRQPELIYDYFGFPKHTYQLTYPAPGAPVLADRISKLLTSAGLDNRQDISRGFDHGVFVPLKLMFPEADIPVVQLSLRNDLNPEAHLLAGRAIASLRKEGVLIVGSGMSFHNMRGYGDPRFTAPSEIFDEWLTQAVEAEPEARFAALSKWSRAPHALESHLLGAEEHLIPLMVAAGAAESDHGSKVYSQQVLSTQISAFQFG</sequence>
<dbReference type="SUPFAM" id="SSF53213">
    <property type="entry name" value="LigB-like"/>
    <property type="match status" value="1"/>
</dbReference>
<evidence type="ECO:0000313" key="8">
    <source>
        <dbReference type="Proteomes" id="UP001620234"/>
    </source>
</evidence>
<comment type="similarity">
    <text evidence="2">Belongs to the DODA-type extradiol aromatic ring-opening dioxygenase family.</text>
</comment>
<evidence type="ECO:0000313" key="7">
    <source>
        <dbReference type="EMBL" id="MFK3999996.1"/>
    </source>
</evidence>
<dbReference type="PANTHER" id="PTHR30096:SF0">
    <property type="entry name" value="4,5-DOPA DIOXYGENASE EXTRADIOL-LIKE PROTEIN"/>
    <property type="match status" value="1"/>
</dbReference>
<protein>
    <submittedName>
        <fullName evidence="7">DODA-type extradiol aromatic ring-opening family dioxygenase</fullName>
        <ecNumber evidence="7">1.13.-.-</ecNumber>
    </submittedName>
</protein>
<comment type="cofactor">
    <cofactor evidence="1">
        <name>Zn(2+)</name>
        <dbReference type="ChEBI" id="CHEBI:29105"/>
    </cofactor>
</comment>
<reference evidence="7 8" key="1">
    <citation type="submission" date="2024-11" db="EMBL/GenBank/DDBJ databases">
        <title>The Natural Products Discovery Center: Release of the First 8490 Sequenced Strains for Exploring Actinobacteria Biosynthetic Diversity.</title>
        <authorList>
            <person name="Kalkreuter E."/>
            <person name="Kautsar S.A."/>
            <person name="Yang D."/>
            <person name="Bader C.D."/>
            <person name="Teijaro C.N."/>
            <person name="Fluegel L."/>
            <person name="Davis C.M."/>
            <person name="Simpson J.R."/>
            <person name="Lauterbach L."/>
            <person name="Steele A.D."/>
            <person name="Gui C."/>
            <person name="Meng S."/>
            <person name="Li G."/>
            <person name="Viehrig K."/>
            <person name="Ye F."/>
            <person name="Su P."/>
            <person name="Kiefer A.F."/>
            <person name="Nichols A."/>
            <person name="Cepeda A.J."/>
            <person name="Yan W."/>
            <person name="Fan B."/>
            <person name="Jiang Y."/>
            <person name="Adhikari A."/>
            <person name="Zheng C.-J."/>
            <person name="Schuster L."/>
            <person name="Cowan T.M."/>
            <person name="Smanski M.J."/>
            <person name="Chevrette M.G."/>
            <person name="De Carvalho L.P.S."/>
            <person name="Shen B."/>
        </authorList>
    </citation>
    <scope>NUCLEOTIDE SEQUENCE [LARGE SCALE GENOMIC DNA]</scope>
    <source>
        <strain evidence="7 8">NPDC077433</strain>
    </source>
</reference>
<dbReference type="Pfam" id="PF02900">
    <property type="entry name" value="LigB"/>
    <property type="match status" value="1"/>
</dbReference>
<evidence type="ECO:0000256" key="1">
    <source>
        <dbReference type="ARBA" id="ARBA00001947"/>
    </source>
</evidence>
<keyword evidence="8" id="KW-1185">Reference proteome</keyword>
<dbReference type="CDD" id="cd07363">
    <property type="entry name" value="45_DOPA_Dioxygenase"/>
    <property type="match status" value="1"/>
</dbReference>
<accession>A0ABW8L517</accession>
<keyword evidence="3" id="KW-0479">Metal-binding</keyword>
<dbReference type="PIRSF" id="PIRSF006157">
    <property type="entry name" value="Doxgns_DODA"/>
    <property type="match status" value="1"/>
</dbReference>
<evidence type="ECO:0000256" key="4">
    <source>
        <dbReference type="ARBA" id="ARBA00022833"/>
    </source>
</evidence>
<evidence type="ECO:0000256" key="5">
    <source>
        <dbReference type="ARBA" id="ARBA00023002"/>
    </source>
</evidence>
<evidence type="ECO:0000256" key="2">
    <source>
        <dbReference type="ARBA" id="ARBA00007581"/>
    </source>
</evidence>